<dbReference type="KEGG" id="rml:FF011L_06520"/>
<keyword evidence="4" id="KW-0413">Isomerase</keyword>
<sequence length="330" mass="35933">MKVLVTGCGGFLGSNIVQQLLRRGDQVKGLGRSDYPELQRAGVDLVQGDVRNAAIVQQACQGVDAVIHTAAKAGIWGPWKTYHEINTVGTENVIAGCRKAGVKVLVYTSSPSVTFDGEDQTDVDESVPYPQHWLCAYPQTKALGEQAVLAAHQPGDLHTAALRPHLIWGLGDPHLFPRLVARAKSGRLRIVGDGNNMIDTVHVTNAAAAHLNALDQLTQWDDPDAGGKAFFITQGKPVNCWEWIAKVLEVHGVTPPTKRIGFESAWKAGAAFEKFYKLFRIKSEPPMTRFVAAQLAKDHSFDISAARKLLRYQPTVSDEEGLLEIAKSLA</sequence>
<dbReference type="SUPFAM" id="SSF51735">
    <property type="entry name" value="NAD(P)-binding Rossmann-fold domains"/>
    <property type="match status" value="1"/>
</dbReference>
<proteinExistence type="inferred from homology"/>
<evidence type="ECO:0000313" key="4">
    <source>
        <dbReference type="EMBL" id="QDS91916.1"/>
    </source>
</evidence>
<dbReference type="RefSeq" id="WP_145350093.1">
    <property type="nucleotide sequence ID" value="NZ_CP036262.1"/>
</dbReference>
<dbReference type="GO" id="GO:0016616">
    <property type="term" value="F:oxidoreductase activity, acting on the CH-OH group of donors, NAD or NADP as acceptor"/>
    <property type="evidence" value="ECO:0007669"/>
    <property type="project" value="InterPro"/>
</dbReference>
<evidence type="ECO:0000313" key="5">
    <source>
        <dbReference type="Proteomes" id="UP000320672"/>
    </source>
</evidence>
<accession>A0A517MAK8</accession>
<dbReference type="GO" id="GO:0006694">
    <property type="term" value="P:steroid biosynthetic process"/>
    <property type="evidence" value="ECO:0007669"/>
    <property type="project" value="InterPro"/>
</dbReference>
<keyword evidence="2" id="KW-0560">Oxidoreductase</keyword>
<dbReference type="InterPro" id="IPR050177">
    <property type="entry name" value="Lipid_A_modif_metabolic_enz"/>
</dbReference>
<comment type="similarity">
    <text evidence="1">Belongs to the 3-beta-HSD family.</text>
</comment>
<dbReference type="PANTHER" id="PTHR43245">
    <property type="entry name" value="BIFUNCTIONAL POLYMYXIN RESISTANCE PROTEIN ARNA"/>
    <property type="match status" value="1"/>
</dbReference>
<dbReference type="Gene3D" id="3.40.50.720">
    <property type="entry name" value="NAD(P)-binding Rossmann-like Domain"/>
    <property type="match status" value="1"/>
</dbReference>
<evidence type="ECO:0000256" key="1">
    <source>
        <dbReference type="ARBA" id="ARBA00009219"/>
    </source>
</evidence>
<dbReference type="OrthoDB" id="9811743at2"/>
<dbReference type="AlphaFoldDB" id="A0A517MAK8"/>
<dbReference type="GO" id="GO:0016853">
    <property type="term" value="F:isomerase activity"/>
    <property type="evidence" value="ECO:0007669"/>
    <property type="project" value="UniProtKB-KW"/>
</dbReference>
<keyword evidence="5" id="KW-1185">Reference proteome</keyword>
<dbReference type="InterPro" id="IPR036291">
    <property type="entry name" value="NAD(P)-bd_dom_sf"/>
</dbReference>
<dbReference type="EMBL" id="CP036262">
    <property type="protein sequence ID" value="QDS91916.1"/>
    <property type="molecule type" value="Genomic_DNA"/>
</dbReference>
<reference evidence="4 5" key="1">
    <citation type="submission" date="2019-02" db="EMBL/GenBank/DDBJ databases">
        <title>Deep-cultivation of Planctomycetes and their phenomic and genomic characterization uncovers novel biology.</title>
        <authorList>
            <person name="Wiegand S."/>
            <person name="Jogler M."/>
            <person name="Boedeker C."/>
            <person name="Pinto D."/>
            <person name="Vollmers J."/>
            <person name="Rivas-Marin E."/>
            <person name="Kohn T."/>
            <person name="Peeters S.H."/>
            <person name="Heuer A."/>
            <person name="Rast P."/>
            <person name="Oberbeckmann S."/>
            <person name="Bunk B."/>
            <person name="Jeske O."/>
            <person name="Meyerdierks A."/>
            <person name="Storesund J.E."/>
            <person name="Kallscheuer N."/>
            <person name="Luecker S."/>
            <person name="Lage O.M."/>
            <person name="Pohl T."/>
            <person name="Merkel B.J."/>
            <person name="Hornburger P."/>
            <person name="Mueller R.-W."/>
            <person name="Bruemmer F."/>
            <person name="Labrenz M."/>
            <person name="Spormann A.M."/>
            <person name="Op den Camp H."/>
            <person name="Overmann J."/>
            <person name="Amann R."/>
            <person name="Jetten M.S.M."/>
            <person name="Mascher T."/>
            <person name="Medema M.H."/>
            <person name="Devos D.P."/>
            <person name="Kaster A.-K."/>
            <person name="Ovreas L."/>
            <person name="Rohde M."/>
            <person name="Galperin M.Y."/>
            <person name="Jogler C."/>
        </authorList>
    </citation>
    <scope>NUCLEOTIDE SEQUENCE [LARGE SCALE GENOMIC DNA]</scope>
    <source>
        <strain evidence="4 5">FF011L</strain>
    </source>
</reference>
<dbReference type="Pfam" id="PF01073">
    <property type="entry name" value="3Beta_HSD"/>
    <property type="match status" value="1"/>
</dbReference>
<dbReference type="PANTHER" id="PTHR43245:SF51">
    <property type="entry name" value="SHORT CHAIN DEHYDROGENASE_REDUCTASE FAMILY 42E, MEMBER 2"/>
    <property type="match status" value="1"/>
</dbReference>
<gene>
    <name evidence="4" type="ORF">FF011L_06520</name>
</gene>
<organism evidence="4 5">
    <name type="scientific">Roseimaritima multifibrata</name>
    <dbReference type="NCBI Taxonomy" id="1930274"/>
    <lineage>
        <taxon>Bacteria</taxon>
        <taxon>Pseudomonadati</taxon>
        <taxon>Planctomycetota</taxon>
        <taxon>Planctomycetia</taxon>
        <taxon>Pirellulales</taxon>
        <taxon>Pirellulaceae</taxon>
        <taxon>Roseimaritima</taxon>
    </lineage>
</organism>
<feature type="domain" description="3-beta hydroxysteroid dehydrogenase/isomerase" evidence="3">
    <location>
        <begin position="4"/>
        <end position="256"/>
    </location>
</feature>
<evidence type="ECO:0000259" key="3">
    <source>
        <dbReference type="Pfam" id="PF01073"/>
    </source>
</evidence>
<dbReference type="InterPro" id="IPR002225">
    <property type="entry name" value="3Beta_OHSteriod_DH/Estase"/>
</dbReference>
<evidence type="ECO:0000256" key="2">
    <source>
        <dbReference type="ARBA" id="ARBA00023002"/>
    </source>
</evidence>
<dbReference type="Proteomes" id="UP000320672">
    <property type="component" value="Chromosome"/>
</dbReference>
<protein>
    <submittedName>
        <fullName evidence="4">3 beta-hydroxysteroid dehydrogenase/Delta 5--&gt;4-isomerase</fullName>
    </submittedName>
</protein>
<name>A0A517MAK8_9BACT</name>